<evidence type="ECO:0000313" key="2">
    <source>
        <dbReference type="Proteomes" id="UP000012589"/>
    </source>
</evidence>
<dbReference type="Proteomes" id="UP000012589">
    <property type="component" value="Unassembled WGS sequence"/>
</dbReference>
<dbReference type="AlphaFoldDB" id="N2AKB4"/>
<reference evidence="1 2" key="1">
    <citation type="journal article" date="2014" name="Genome Announc.">
        <title>Draft genome sequences of the altered schaedler flora, a defined bacterial community from gnotobiotic mice.</title>
        <authorList>
            <person name="Wannemuehler M.J."/>
            <person name="Overstreet A.M."/>
            <person name="Ward D.V."/>
            <person name="Phillips G.J."/>
        </authorList>
    </citation>
    <scope>NUCLEOTIDE SEQUENCE [LARGE SCALE GENOMIC DNA]</scope>
    <source>
        <strain evidence="1 2">ASF492</strain>
    </source>
</reference>
<dbReference type="InterPro" id="IPR017686">
    <property type="entry name" value="Phg/plasmid-like_prot"/>
</dbReference>
<dbReference type="eggNOG" id="ENOG502Z7QU">
    <property type="taxonomic scope" value="Bacteria"/>
</dbReference>
<dbReference type="Pfam" id="PF06067">
    <property type="entry name" value="DUF932"/>
    <property type="match status" value="1"/>
</dbReference>
<name>N2AKB4_9FIRM</name>
<gene>
    <name evidence="1" type="ORF">C823_01765</name>
</gene>
<dbReference type="HOGENOM" id="CLU_058825_0_0_9"/>
<dbReference type="NCBIfam" id="TIGR03299">
    <property type="entry name" value="LGT_TIGR03299"/>
    <property type="match status" value="1"/>
</dbReference>
<proteinExistence type="predicted"/>
<dbReference type="STRING" id="1235802.C823_01765"/>
<dbReference type="PATRIC" id="fig|1235802.3.peg.1868"/>
<accession>N2AKB4</accession>
<protein>
    <submittedName>
        <fullName evidence="1">Phage/plasmid-like protein</fullName>
    </submittedName>
</protein>
<keyword evidence="2" id="KW-1185">Reference proteome</keyword>
<comment type="caution">
    <text evidence="1">The sequence shown here is derived from an EMBL/GenBank/DDBJ whole genome shotgun (WGS) entry which is preliminary data.</text>
</comment>
<dbReference type="EMBL" id="AQFT01000056">
    <property type="protein sequence ID" value="EMZ29672.1"/>
    <property type="molecule type" value="Genomic_DNA"/>
</dbReference>
<organism evidence="1 2">
    <name type="scientific">Eubacterium plexicaudatum ASF492</name>
    <dbReference type="NCBI Taxonomy" id="1235802"/>
    <lineage>
        <taxon>Bacteria</taxon>
        <taxon>Bacillati</taxon>
        <taxon>Bacillota</taxon>
        <taxon>Clostridia</taxon>
        <taxon>Eubacteriales</taxon>
        <taxon>Eubacteriaceae</taxon>
        <taxon>Eubacterium</taxon>
    </lineage>
</organism>
<dbReference type="InterPro" id="IPR026325">
    <property type="entry name" value="DUF932"/>
</dbReference>
<sequence>MMDCKIYGVLKFTRSNGGCCTKYFTGSRRHQMNFKNKYTADRNSQTLHTCLCNILQEEGEDNMAAAVESMFSVRVKPWHGLGTIVQDAPDSREAVRLAGLDWKVVQQEMLTDNGIPVFGYKANVRDIDNRVLGVVSDRYQVVQNEEAFAFTDELLGEGVRYETAGSLQDGRRTFILARLPERFIIAGDEITPYFVIMNSHDGGCSIKAAMTPIRVVCQNTLNLALRTARRVWMTKHTSNIMGRIDDARMTLQFAEKYMAEMGRSVDSLIHKKLSDRKAMEYMAEFFPVTEDMSAAQKKNNIVLLNDLKARYFDAPDLKDVGKNGYRFVNAVSDFATHAQPVRKTKNYRENLFLKTAEGNPLIDRAYQMALSS</sequence>
<evidence type="ECO:0000313" key="1">
    <source>
        <dbReference type="EMBL" id="EMZ29672.1"/>
    </source>
</evidence>